<name>A0A967KBX7_9PROT</name>
<proteinExistence type="predicted"/>
<keyword evidence="3" id="KW-1185">Reference proteome</keyword>
<dbReference type="SUPFAM" id="SSF51430">
    <property type="entry name" value="NAD(P)-linked oxidoreductase"/>
    <property type="match status" value="1"/>
</dbReference>
<comment type="caution">
    <text evidence="2">The sequence shown here is derived from an EMBL/GenBank/DDBJ whole genome shotgun (WGS) entry which is preliminary data.</text>
</comment>
<organism evidence="2 3">
    <name type="scientific">Pelagibius litoralis</name>
    <dbReference type="NCBI Taxonomy" id="374515"/>
    <lineage>
        <taxon>Bacteria</taxon>
        <taxon>Pseudomonadati</taxon>
        <taxon>Pseudomonadota</taxon>
        <taxon>Alphaproteobacteria</taxon>
        <taxon>Rhodospirillales</taxon>
        <taxon>Rhodovibrionaceae</taxon>
        <taxon>Pelagibius</taxon>
    </lineage>
</organism>
<dbReference type="Pfam" id="PF00248">
    <property type="entry name" value="Aldo_ket_red"/>
    <property type="match status" value="1"/>
</dbReference>
<sequence length="321" mass="33965">MRCKRIGTTDLKVTEVSLGCGSIGNLYREVSDGAAEELLHYAWGRGIRYFDTAPRYGSGRSEQRLGRFLRGKDRDSYVVSTKVGRVLTPGKQLAEANGFVNPLPNDVHYDYSGDGIEASFEQSCDALGGERIDILYVHDIGVDTHGDENGRHMDALLGSGLGKLHDLKVKGRIQAFGLGVNENAVCLEVMRHSKIDVVLLAGRLTLLDRSAEAALVGACAEAGTSLVLGGVFNSGILATGAVEGATYDYGPAPRDVLDRVDALQTKAEGCGLTLATAALHYAARHPAAASVLIGTGKAATLARNMDALETPCPEGFTALFA</sequence>
<dbReference type="InterPro" id="IPR020471">
    <property type="entry name" value="AKR"/>
</dbReference>
<dbReference type="InterPro" id="IPR036812">
    <property type="entry name" value="NAD(P)_OxRdtase_dom_sf"/>
</dbReference>
<dbReference type="PANTHER" id="PTHR42686:SF1">
    <property type="entry name" value="GH17980P-RELATED"/>
    <property type="match status" value="1"/>
</dbReference>
<protein>
    <submittedName>
        <fullName evidence="2">Aldo/keto reductase</fullName>
    </submittedName>
</protein>
<evidence type="ECO:0000313" key="2">
    <source>
        <dbReference type="EMBL" id="NIA70589.1"/>
    </source>
</evidence>
<dbReference type="PANTHER" id="PTHR42686">
    <property type="entry name" value="GH17980P-RELATED"/>
    <property type="match status" value="1"/>
</dbReference>
<accession>A0A967KBX7</accession>
<evidence type="ECO:0000313" key="3">
    <source>
        <dbReference type="Proteomes" id="UP000761264"/>
    </source>
</evidence>
<dbReference type="Proteomes" id="UP000761264">
    <property type="component" value="Unassembled WGS sequence"/>
</dbReference>
<reference evidence="2" key="1">
    <citation type="submission" date="2020-03" db="EMBL/GenBank/DDBJ databases">
        <title>Genome of Pelagibius litoralis DSM 21314T.</title>
        <authorList>
            <person name="Wang G."/>
        </authorList>
    </citation>
    <scope>NUCLEOTIDE SEQUENCE</scope>
    <source>
        <strain evidence="2">DSM 21314</strain>
    </source>
</reference>
<dbReference type="RefSeq" id="WP_167227362.1">
    <property type="nucleotide sequence ID" value="NZ_JAAQPH010000015.1"/>
</dbReference>
<gene>
    <name evidence="2" type="ORF">HBA54_18490</name>
</gene>
<dbReference type="Gene3D" id="3.20.20.100">
    <property type="entry name" value="NADP-dependent oxidoreductase domain"/>
    <property type="match status" value="1"/>
</dbReference>
<dbReference type="EMBL" id="JAAQPH010000015">
    <property type="protein sequence ID" value="NIA70589.1"/>
    <property type="molecule type" value="Genomic_DNA"/>
</dbReference>
<dbReference type="AlphaFoldDB" id="A0A967KBX7"/>
<dbReference type="GO" id="GO:0005829">
    <property type="term" value="C:cytosol"/>
    <property type="evidence" value="ECO:0007669"/>
    <property type="project" value="TreeGrafter"/>
</dbReference>
<dbReference type="GO" id="GO:0016491">
    <property type="term" value="F:oxidoreductase activity"/>
    <property type="evidence" value="ECO:0007669"/>
    <property type="project" value="InterPro"/>
</dbReference>
<feature type="domain" description="NADP-dependent oxidoreductase" evidence="1">
    <location>
        <begin position="16"/>
        <end position="313"/>
    </location>
</feature>
<evidence type="ECO:0000259" key="1">
    <source>
        <dbReference type="Pfam" id="PF00248"/>
    </source>
</evidence>
<dbReference type="InterPro" id="IPR023210">
    <property type="entry name" value="NADP_OxRdtase_dom"/>
</dbReference>